<name>A0A2U1NRC8_ARTAN</name>
<evidence type="ECO:0000313" key="3">
    <source>
        <dbReference type="EMBL" id="PWA76069.1"/>
    </source>
</evidence>
<protein>
    <submittedName>
        <fullName evidence="3">Zinc finger, CCHC-type, Retrotransposon gag domain protein</fullName>
    </submittedName>
</protein>
<dbReference type="Proteomes" id="UP000245207">
    <property type="component" value="Unassembled WGS sequence"/>
</dbReference>
<reference evidence="3 4" key="1">
    <citation type="journal article" date="2018" name="Mol. Plant">
        <title>The genome of Artemisia annua provides insight into the evolution of Asteraceae family and artemisinin biosynthesis.</title>
        <authorList>
            <person name="Shen Q."/>
            <person name="Zhang L."/>
            <person name="Liao Z."/>
            <person name="Wang S."/>
            <person name="Yan T."/>
            <person name="Shi P."/>
            <person name="Liu M."/>
            <person name="Fu X."/>
            <person name="Pan Q."/>
            <person name="Wang Y."/>
            <person name="Lv Z."/>
            <person name="Lu X."/>
            <person name="Zhang F."/>
            <person name="Jiang W."/>
            <person name="Ma Y."/>
            <person name="Chen M."/>
            <person name="Hao X."/>
            <person name="Li L."/>
            <person name="Tang Y."/>
            <person name="Lv G."/>
            <person name="Zhou Y."/>
            <person name="Sun X."/>
            <person name="Brodelius P.E."/>
            <person name="Rose J.K.C."/>
            <person name="Tang K."/>
        </authorList>
    </citation>
    <scope>NUCLEOTIDE SEQUENCE [LARGE SCALE GENOMIC DNA]</scope>
    <source>
        <strain evidence="4">cv. Huhao1</strain>
        <tissue evidence="3">Leaf</tissue>
    </source>
</reference>
<keyword evidence="4" id="KW-1185">Reference proteome</keyword>
<organism evidence="3 4">
    <name type="scientific">Artemisia annua</name>
    <name type="common">Sweet wormwood</name>
    <dbReference type="NCBI Taxonomy" id="35608"/>
    <lineage>
        <taxon>Eukaryota</taxon>
        <taxon>Viridiplantae</taxon>
        <taxon>Streptophyta</taxon>
        <taxon>Embryophyta</taxon>
        <taxon>Tracheophyta</taxon>
        <taxon>Spermatophyta</taxon>
        <taxon>Magnoliopsida</taxon>
        <taxon>eudicotyledons</taxon>
        <taxon>Gunneridae</taxon>
        <taxon>Pentapetalae</taxon>
        <taxon>asterids</taxon>
        <taxon>campanulids</taxon>
        <taxon>Asterales</taxon>
        <taxon>Asteraceae</taxon>
        <taxon>Asteroideae</taxon>
        <taxon>Anthemideae</taxon>
        <taxon>Artemisiinae</taxon>
        <taxon>Artemisia</taxon>
    </lineage>
</organism>
<evidence type="ECO:0000313" key="4">
    <source>
        <dbReference type="Proteomes" id="UP000245207"/>
    </source>
</evidence>
<feature type="domain" description="CCHC-type" evidence="2">
    <location>
        <begin position="200"/>
        <end position="215"/>
    </location>
</feature>
<gene>
    <name evidence="3" type="ORF">CTI12_AA147350</name>
</gene>
<dbReference type="Gene3D" id="4.10.60.10">
    <property type="entry name" value="Zinc finger, CCHC-type"/>
    <property type="match status" value="1"/>
</dbReference>
<dbReference type="InterPro" id="IPR005162">
    <property type="entry name" value="Retrotrans_gag_dom"/>
</dbReference>
<keyword evidence="1" id="KW-0479">Metal-binding</keyword>
<proteinExistence type="predicted"/>
<accession>A0A2U1NRC8</accession>
<dbReference type="SMART" id="SM00343">
    <property type="entry name" value="ZnF_C2HC"/>
    <property type="match status" value="2"/>
</dbReference>
<dbReference type="STRING" id="35608.A0A2U1NRC8"/>
<dbReference type="OrthoDB" id="2272416at2759"/>
<dbReference type="AlphaFoldDB" id="A0A2U1NRC8"/>
<dbReference type="GO" id="GO:0003676">
    <property type="term" value="F:nucleic acid binding"/>
    <property type="evidence" value="ECO:0007669"/>
    <property type="project" value="InterPro"/>
</dbReference>
<evidence type="ECO:0000256" key="1">
    <source>
        <dbReference type="PROSITE-ProRule" id="PRU00047"/>
    </source>
</evidence>
<evidence type="ECO:0000259" key="2">
    <source>
        <dbReference type="PROSITE" id="PS50158"/>
    </source>
</evidence>
<dbReference type="GO" id="GO:0008270">
    <property type="term" value="F:zinc ion binding"/>
    <property type="evidence" value="ECO:0007669"/>
    <property type="project" value="UniProtKB-KW"/>
</dbReference>
<dbReference type="PROSITE" id="PS50158">
    <property type="entry name" value="ZF_CCHC"/>
    <property type="match status" value="1"/>
</dbReference>
<dbReference type="Pfam" id="PF03732">
    <property type="entry name" value="Retrotrans_gag"/>
    <property type="match status" value="1"/>
</dbReference>
<dbReference type="SUPFAM" id="SSF57756">
    <property type="entry name" value="Retrovirus zinc finger-like domains"/>
    <property type="match status" value="1"/>
</dbReference>
<comment type="caution">
    <text evidence="3">The sequence shown here is derived from an EMBL/GenBank/DDBJ whole genome shotgun (WGS) entry which is preliminary data.</text>
</comment>
<dbReference type="Pfam" id="PF00098">
    <property type="entry name" value="zf-CCHC"/>
    <property type="match status" value="2"/>
</dbReference>
<dbReference type="InterPro" id="IPR001878">
    <property type="entry name" value="Znf_CCHC"/>
</dbReference>
<dbReference type="EMBL" id="PKPP01002317">
    <property type="protein sequence ID" value="PWA76069.1"/>
    <property type="molecule type" value="Genomic_DNA"/>
</dbReference>
<keyword evidence="1" id="KW-0863">Zinc-finger</keyword>
<dbReference type="InterPro" id="IPR036875">
    <property type="entry name" value="Znf_CCHC_sf"/>
</dbReference>
<keyword evidence="1" id="KW-0862">Zinc</keyword>
<sequence length="276" mass="31675">MGFLDPIVSNRWLTAVEGAFRTSGCEERKSSTLLIFFAIVLRLGGKERFVRRLKFGPRHVHGRSSRSCLVRYDPVEEIDKIREKFQSLMQTNETVNELWKKFNDMVPYCPEYHGNEKLKVERFQRMLKDDIRDVISPFKCTTLEDLLSRARKGGGTKAKVACPKCHKFHLGECRHNMPGCYKCRALDHQSKDCTKPMVVCYGCNEIGHRLKKCPNPKAIEARPLRTVKEEKVEVLKPKARVYQMSAEEARSGILSSHICRNALITNQRDMVAITSG</sequence>